<dbReference type="GO" id="GO:0008308">
    <property type="term" value="F:voltage-gated monoatomic anion channel activity"/>
    <property type="evidence" value="ECO:0007669"/>
    <property type="project" value="InterPro"/>
</dbReference>
<keyword evidence="4" id="KW-1000">Mitochondrion outer membrane</keyword>
<gene>
    <name evidence="6" type="ORF">RDWZM_005353</name>
</gene>
<dbReference type="InterPro" id="IPR023614">
    <property type="entry name" value="Porin_dom_sf"/>
</dbReference>
<sequence>MSIPLFSDIGKQVKDLFEKNFYFDSVKLEMKNSLTSIMTYQGSQKYSIKDGKMIGELEGKYENDGIKFNPKISTESSSVSAELKVERAEFKGVNWIASGSFNPHDGKKSMTLGLHYKGPEYNFELASLQNDPQLKATGNLFRATGVINLFGWLFGGQMILDPGAGKMIKSQVVGGFQDGRCSFFVVCDPQAKQVSGSVFNLINPNIQTGLIYTLGGNSHSGGGGGGGQGDKDAQPSLAFCANYYLNSGATVKARINADYMLGLAYILKIKEGISITICTEVDAQKLKQGGHKIGFGIEFS</sequence>
<keyword evidence="7" id="KW-1185">Reference proteome</keyword>
<comment type="caution">
    <text evidence="6">The sequence shown here is derived from an EMBL/GenBank/DDBJ whole genome shotgun (WGS) entry which is preliminary data.</text>
</comment>
<keyword evidence="5" id="KW-0813">Transport</keyword>
<reference evidence="6" key="1">
    <citation type="submission" date="2022-12" db="EMBL/GenBank/DDBJ databases">
        <title>Genome assemblies of Blomia tropicalis.</title>
        <authorList>
            <person name="Cui Y."/>
        </authorList>
    </citation>
    <scope>NUCLEOTIDE SEQUENCE</scope>
    <source>
        <tissue evidence="6">Adult mites</tissue>
    </source>
</reference>
<dbReference type="GO" id="GO:0015288">
    <property type="term" value="F:porin activity"/>
    <property type="evidence" value="ECO:0007669"/>
    <property type="project" value="UniProtKB-KW"/>
</dbReference>
<evidence type="ECO:0000313" key="6">
    <source>
        <dbReference type="EMBL" id="KAJ6219541.1"/>
    </source>
</evidence>
<dbReference type="GO" id="GO:0005741">
    <property type="term" value="C:mitochondrial outer membrane"/>
    <property type="evidence" value="ECO:0007669"/>
    <property type="project" value="UniProtKB-SubCell"/>
</dbReference>
<evidence type="ECO:0000256" key="3">
    <source>
        <dbReference type="ARBA" id="ARBA00022452"/>
    </source>
</evidence>
<dbReference type="PANTHER" id="PTHR11743">
    <property type="entry name" value="VOLTAGE-DEPENDENT ANION-SELECTIVE CHANNEL"/>
    <property type="match status" value="1"/>
</dbReference>
<evidence type="ECO:0000256" key="2">
    <source>
        <dbReference type="ARBA" id="ARBA00007780"/>
    </source>
</evidence>
<keyword evidence="4" id="KW-0496">Mitochondrion</keyword>
<evidence type="ECO:0000256" key="1">
    <source>
        <dbReference type="ARBA" id="ARBA00004294"/>
    </source>
</evidence>
<keyword evidence="3" id="KW-0812">Transmembrane</keyword>
<dbReference type="PRINTS" id="PR00185">
    <property type="entry name" value="EUKARYTPORIN"/>
</dbReference>
<keyword evidence="5" id="KW-0406">Ion transport</keyword>
<dbReference type="EMBL" id="JAPWDV010000002">
    <property type="protein sequence ID" value="KAJ6219541.1"/>
    <property type="molecule type" value="Genomic_DNA"/>
</dbReference>
<dbReference type="Proteomes" id="UP001142055">
    <property type="component" value="Chromosome 2"/>
</dbReference>
<dbReference type="Gene3D" id="2.40.160.10">
    <property type="entry name" value="Porin"/>
    <property type="match status" value="1"/>
</dbReference>
<dbReference type="Pfam" id="PF01459">
    <property type="entry name" value="Porin_3"/>
    <property type="match status" value="1"/>
</dbReference>
<accession>A0A9Q0M567</accession>
<dbReference type="GO" id="GO:0046930">
    <property type="term" value="C:pore complex"/>
    <property type="evidence" value="ECO:0007669"/>
    <property type="project" value="UniProtKB-KW"/>
</dbReference>
<dbReference type="CDD" id="cd07306">
    <property type="entry name" value="Porin3_VDAC"/>
    <property type="match status" value="1"/>
</dbReference>
<keyword evidence="5" id="KW-0626">Porin</keyword>
<evidence type="ECO:0000256" key="4">
    <source>
        <dbReference type="ARBA" id="ARBA00022787"/>
    </source>
</evidence>
<comment type="subcellular location">
    <subcellularLocation>
        <location evidence="1">Mitochondrion outer membrane</location>
    </subcellularLocation>
</comment>
<dbReference type="InterPro" id="IPR001925">
    <property type="entry name" value="Porin_Euk"/>
</dbReference>
<name>A0A9Q0M567_BLOTA</name>
<comment type="similarity">
    <text evidence="2">Belongs to the eukaryotic mitochondrial porin family.</text>
</comment>
<protein>
    <submittedName>
        <fullName evidence="6">Uncharacterized protein</fullName>
    </submittedName>
</protein>
<dbReference type="PANTHER" id="PTHR11743:SF70">
    <property type="entry name" value="GH26960P-RELATED"/>
    <property type="match status" value="1"/>
</dbReference>
<dbReference type="InterPro" id="IPR027246">
    <property type="entry name" value="Porin_Euk/Tom40"/>
</dbReference>
<evidence type="ECO:0000313" key="7">
    <source>
        <dbReference type="Proteomes" id="UP001142055"/>
    </source>
</evidence>
<organism evidence="6 7">
    <name type="scientific">Blomia tropicalis</name>
    <name type="common">Mite</name>
    <dbReference type="NCBI Taxonomy" id="40697"/>
    <lineage>
        <taxon>Eukaryota</taxon>
        <taxon>Metazoa</taxon>
        <taxon>Ecdysozoa</taxon>
        <taxon>Arthropoda</taxon>
        <taxon>Chelicerata</taxon>
        <taxon>Arachnida</taxon>
        <taxon>Acari</taxon>
        <taxon>Acariformes</taxon>
        <taxon>Sarcoptiformes</taxon>
        <taxon>Astigmata</taxon>
        <taxon>Glycyphagoidea</taxon>
        <taxon>Echimyopodidae</taxon>
        <taxon>Blomia</taxon>
    </lineage>
</organism>
<evidence type="ECO:0000256" key="5">
    <source>
        <dbReference type="ARBA" id="ARBA00023114"/>
    </source>
</evidence>
<keyword evidence="3" id="KW-1134">Transmembrane beta strand</keyword>
<dbReference type="AlphaFoldDB" id="A0A9Q0M567"/>
<keyword evidence="3" id="KW-0472">Membrane</keyword>
<proteinExistence type="inferred from homology"/>